<organism evidence="2 3">
    <name type="scientific">Fervidobacterium changbaicum</name>
    <dbReference type="NCBI Taxonomy" id="310769"/>
    <lineage>
        <taxon>Bacteria</taxon>
        <taxon>Thermotogati</taxon>
        <taxon>Thermotogota</taxon>
        <taxon>Thermotogae</taxon>
        <taxon>Thermotogales</taxon>
        <taxon>Fervidobacteriaceae</taxon>
        <taxon>Fervidobacterium</taxon>
    </lineage>
</organism>
<reference evidence="2 3" key="1">
    <citation type="submission" date="2018-01" db="EMBL/GenBank/DDBJ databases">
        <title>The whole genome sequencing and assembly of Fervidobacterium changbaicum CBS-1 strain.</title>
        <authorList>
            <person name="Kim J.-Y."/>
            <person name="Park M.-K."/>
            <person name="Yi H."/>
            <person name="Bahn Y.-S."/>
            <person name="Kim J.F."/>
            <person name="Lee D.-W."/>
        </authorList>
    </citation>
    <scope>NUCLEOTIDE SEQUENCE [LARGE SCALE GENOMIC DNA]</scope>
    <source>
        <strain evidence="2 3">CBS-1</strain>
    </source>
</reference>
<dbReference type="SMART" id="SM00318">
    <property type="entry name" value="SNc"/>
    <property type="match status" value="1"/>
</dbReference>
<evidence type="ECO:0000259" key="1">
    <source>
        <dbReference type="PROSITE" id="PS50830"/>
    </source>
</evidence>
<evidence type="ECO:0000313" key="3">
    <source>
        <dbReference type="Proteomes" id="UP000288947"/>
    </source>
</evidence>
<proteinExistence type="predicted"/>
<protein>
    <submittedName>
        <fullName evidence="2">Thermonuclease</fullName>
    </submittedName>
</protein>
<keyword evidence="3" id="KW-1185">Reference proteome</keyword>
<dbReference type="EMBL" id="CP026721">
    <property type="protein sequence ID" value="QAV33591.1"/>
    <property type="molecule type" value="Genomic_DNA"/>
</dbReference>
<dbReference type="Gene3D" id="2.40.50.90">
    <property type="match status" value="1"/>
</dbReference>
<dbReference type="InterPro" id="IPR035437">
    <property type="entry name" value="SNase_OB-fold_sf"/>
</dbReference>
<name>A0ABX5QSV0_9BACT</name>
<evidence type="ECO:0000313" key="2">
    <source>
        <dbReference type="EMBL" id="QAV33591.1"/>
    </source>
</evidence>
<dbReference type="InterPro" id="IPR016071">
    <property type="entry name" value="Staphylococal_nuclease_OB-fold"/>
</dbReference>
<dbReference type="Proteomes" id="UP000288947">
    <property type="component" value="Chromosome"/>
</dbReference>
<feature type="domain" description="TNase-like" evidence="1">
    <location>
        <begin position="28"/>
        <end position="159"/>
    </location>
</feature>
<dbReference type="Pfam" id="PF00565">
    <property type="entry name" value="SNase"/>
    <property type="match status" value="1"/>
</dbReference>
<dbReference type="PROSITE" id="PS50830">
    <property type="entry name" value="TNASE_3"/>
    <property type="match status" value="1"/>
</dbReference>
<sequence length="258" mass="30299">MQVRKFYKNFWIIIALVVTLYLSSCATQQEILKNVEVIDGDTVKVYGQSYRLIGIDAPEIHSGDKPAGEYGIDAKNYLIWFANNFELTYEQKGTDNYGRKLVYLFGIDGKNKYLYEASVTEQGYARPLIYESTAVPMYTNQIVAAYNRAYQNRKGIFSKYDEAPIITKSNLSSSYIGKIVWLEMDVSNVRYSNYTYYIESDFVLAKVRYEEYKYLFNGYNLYGLKGRKVRFYGELWYDNYEKKYMIMLRAPFEIRIVS</sequence>
<gene>
    <name evidence="2" type="ORF">CBS1_07555</name>
</gene>
<dbReference type="SUPFAM" id="SSF50199">
    <property type="entry name" value="Staphylococcal nuclease"/>
    <property type="match status" value="1"/>
</dbReference>
<accession>A0ABX5QSV0</accession>